<sequence length="117" mass="13804">MANINEAYNTQKSQDNNKYDNYMDKLKGKIDNQESTYYPNSINHEFSDLNTAYSRVKVSNEKYDKIMRQHNKPIYGFICQACNGSVDQHFYLQTKSPHPFVKGQYRKLEPDEMGPFF</sequence>
<gene>
    <name evidence="1" type="ORF">Klosneuvirus_1_185</name>
</gene>
<reference evidence="1" key="1">
    <citation type="journal article" date="2017" name="Science">
        <title>Giant viruses with an expanded complement of translation system components.</title>
        <authorList>
            <person name="Schulz F."/>
            <person name="Yutin N."/>
            <person name="Ivanova N.N."/>
            <person name="Ortega D.R."/>
            <person name="Lee T.K."/>
            <person name="Vierheilig J."/>
            <person name="Daims H."/>
            <person name="Horn M."/>
            <person name="Wagner M."/>
            <person name="Jensen G.J."/>
            <person name="Kyrpides N.C."/>
            <person name="Koonin E.V."/>
            <person name="Woyke T."/>
        </authorList>
    </citation>
    <scope>NUCLEOTIDE SEQUENCE</scope>
    <source>
        <strain evidence="1">KNV1</strain>
    </source>
</reference>
<name>A0A1V0SI70_9VIRU</name>
<protein>
    <submittedName>
        <fullName evidence="1">Uncharacterized protein</fullName>
    </submittedName>
</protein>
<proteinExistence type="predicted"/>
<organism evidence="1">
    <name type="scientific">Klosneuvirus KNV1</name>
    <dbReference type="NCBI Taxonomy" id="1977640"/>
    <lineage>
        <taxon>Viruses</taxon>
        <taxon>Varidnaviria</taxon>
        <taxon>Bamfordvirae</taxon>
        <taxon>Nucleocytoviricota</taxon>
        <taxon>Megaviricetes</taxon>
        <taxon>Imitervirales</taxon>
        <taxon>Mimiviridae</taxon>
        <taxon>Klosneuvirinae</taxon>
        <taxon>Klosneuvirus</taxon>
    </lineage>
</organism>
<dbReference type="EMBL" id="KY684108">
    <property type="protein sequence ID" value="ARF11328.1"/>
    <property type="molecule type" value="Genomic_DNA"/>
</dbReference>
<accession>A0A1V0SI70</accession>
<evidence type="ECO:0000313" key="1">
    <source>
        <dbReference type="EMBL" id="ARF11328.1"/>
    </source>
</evidence>